<evidence type="ECO:0000313" key="3">
    <source>
        <dbReference type="Proteomes" id="UP000077202"/>
    </source>
</evidence>
<sequence>MGSAGGRKADKQTDCGIDRLDGSVMSRQKSMTETRQVQSLIPGHKYCMCATDRDLIILQYEYFTLTLQSRRRREASQASNWGRIKSLGTCRSGVEKRTSGPQTLPFTDHRFKHVETRSLAESEGECSRPHTLPRIKSELGVHCRVVKFVRVQVSHTIRSVAVRDAVVSARLDVVLLPTCKNRGRPHYAVASRKKPAAAWEELKGPSSNTATRTGRPRRELNEMNTNV</sequence>
<proteinExistence type="predicted"/>
<evidence type="ECO:0000313" key="2">
    <source>
        <dbReference type="EMBL" id="OAE28734.1"/>
    </source>
</evidence>
<keyword evidence="3" id="KW-1185">Reference proteome</keyword>
<feature type="region of interest" description="Disordered" evidence="1">
    <location>
        <begin position="202"/>
        <end position="227"/>
    </location>
</feature>
<feature type="compositionally biased region" description="Polar residues" evidence="1">
    <location>
        <begin position="25"/>
        <end position="35"/>
    </location>
</feature>
<evidence type="ECO:0000256" key="1">
    <source>
        <dbReference type="SAM" id="MobiDB-lite"/>
    </source>
</evidence>
<dbReference type="Proteomes" id="UP000077202">
    <property type="component" value="Unassembled WGS sequence"/>
</dbReference>
<protein>
    <submittedName>
        <fullName evidence="2">Uncharacterized protein</fullName>
    </submittedName>
</protein>
<organism evidence="2 3">
    <name type="scientific">Marchantia polymorpha subsp. ruderalis</name>
    <dbReference type="NCBI Taxonomy" id="1480154"/>
    <lineage>
        <taxon>Eukaryota</taxon>
        <taxon>Viridiplantae</taxon>
        <taxon>Streptophyta</taxon>
        <taxon>Embryophyta</taxon>
        <taxon>Marchantiophyta</taxon>
        <taxon>Marchantiopsida</taxon>
        <taxon>Marchantiidae</taxon>
        <taxon>Marchantiales</taxon>
        <taxon>Marchantiaceae</taxon>
        <taxon>Marchantia</taxon>
    </lineage>
</organism>
<feature type="region of interest" description="Disordered" evidence="1">
    <location>
        <begin position="1"/>
        <end position="35"/>
    </location>
</feature>
<dbReference type="AlphaFoldDB" id="A0A176W6X0"/>
<comment type="caution">
    <text evidence="2">The sequence shown here is derived from an EMBL/GenBank/DDBJ whole genome shotgun (WGS) entry which is preliminary data.</text>
</comment>
<accession>A0A176W6X0</accession>
<name>A0A176W6X0_MARPO</name>
<reference evidence="2" key="1">
    <citation type="submission" date="2016-03" db="EMBL/GenBank/DDBJ databases">
        <title>Mechanisms controlling the formation of the plant cell surface in tip-growing cells are functionally conserved among land plants.</title>
        <authorList>
            <person name="Honkanen S."/>
            <person name="Jones V.A."/>
            <person name="Morieri G."/>
            <person name="Champion C."/>
            <person name="Hetherington A.J."/>
            <person name="Kelly S."/>
            <person name="Saint-Marcoux D."/>
            <person name="Proust H."/>
            <person name="Prescott H."/>
            <person name="Dolan L."/>
        </authorList>
    </citation>
    <scope>NUCLEOTIDE SEQUENCE [LARGE SCALE GENOMIC DNA]</scope>
    <source>
        <tissue evidence="2">Whole gametophyte</tissue>
    </source>
</reference>
<feature type="compositionally biased region" description="Basic and acidic residues" evidence="1">
    <location>
        <begin position="7"/>
        <end position="21"/>
    </location>
</feature>
<dbReference type="EMBL" id="LVLJ01001677">
    <property type="protein sequence ID" value="OAE28734.1"/>
    <property type="molecule type" value="Genomic_DNA"/>
</dbReference>
<gene>
    <name evidence="2" type="ORF">AXG93_1617s1190</name>
</gene>